<name>A0A1W9ZVC8_MYCAN</name>
<sequence>MIGGLAAVAAVVVAAALVLTGSSGHGGAKSADEAVRIYLEALARGDARGALAIAKTRPADRTFLTDEILKMQITKAPISNIRVLQSSNRVSAHVIATFGDQTSDETIVVVPPKAGDGWKLDHGAIALTSGKGSRSVAAPALLDSITIFGQPISGTGVAYVFPGWVDVGSRNQYVDVTPSIEQQTLLNGINRAGQINLMPHFVASTTGKEEARRAIEAALAKCAQSRQFSPPNCPQHVPPQGFIDGTASWSGPVNSDAIHVDRFNERQGTINFFGMADFGTLTVQRSDGRTFTMPHLPIAVTGAADLTQSPPKITMGL</sequence>
<dbReference type="EMBL" id="MVHE01000013">
    <property type="protein sequence ID" value="ORA21729.1"/>
    <property type="molecule type" value="Genomic_DNA"/>
</dbReference>
<proteinExistence type="predicted"/>
<dbReference type="Proteomes" id="UP000192284">
    <property type="component" value="Unassembled WGS sequence"/>
</dbReference>
<dbReference type="RefSeq" id="WP_083113285.1">
    <property type="nucleotide sequence ID" value="NZ_JACKTS010000060.1"/>
</dbReference>
<gene>
    <name evidence="1" type="ORF">BST12_11775</name>
</gene>
<organism evidence="1 2">
    <name type="scientific">Mycobacterium angelicum</name>
    <dbReference type="NCBI Taxonomy" id="470074"/>
    <lineage>
        <taxon>Bacteria</taxon>
        <taxon>Bacillati</taxon>
        <taxon>Actinomycetota</taxon>
        <taxon>Actinomycetes</taxon>
        <taxon>Mycobacteriales</taxon>
        <taxon>Mycobacteriaceae</taxon>
        <taxon>Mycobacterium</taxon>
    </lineage>
</organism>
<evidence type="ECO:0000313" key="1">
    <source>
        <dbReference type="EMBL" id="ORA21729.1"/>
    </source>
</evidence>
<evidence type="ECO:0000313" key="2">
    <source>
        <dbReference type="Proteomes" id="UP000192284"/>
    </source>
</evidence>
<reference evidence="1 2" key="1">
    <citation type="submission" date="2017-02" db="EMBL/GenBank/DDBJ databases">
        <title>The new phylogeny of genus Mycobacterium.</title>
        <authorList>
            <person name="Tortoli E."/>
            <person name="Trovato A."/>
            <person name="Cirillo D.M."/>
        </authorList>
    </citation>
    <scope>NUCLEOTIDE SEQUENCE [LARGE SCALE GENOMIC DNA]</scope>
    <source>
        <strain evidence="1 2">DSM 45057</strain>
    </source>
</reference>
<evidence type="ECO:0008006" key="3">
    <source>
        <dbReference type="Google" id="ProtNLM"/>
    </source>
</evidence>
<protein>
    <recommendedName>
        <fullName evidence="3">DUF4878 domain-containing protein</fullName>
    </recommendedName>
</protein>
<keyword evidence="2" id="KW-1185">Reference proteome</keyword>
<dbReference type="AlphaFoldDB" id="A0A1W9ZVC8"/>
<comment type="caution">
    <text evidence="1">The sequence shown here is derived from an EMBL/GenBank/DDBJ whole genome shotgun (WGS) entry which is preliminary data.</text>
</comment>
<accession>A0A1W9ZVC8</accession>